<dbReference type="Pfam" id="PF00300">
    <property type="entry name" value="His_Phos_1"/>
    <property type="match status" value="1"/>
</dbReference>
<feature type="binding site" evidence="2">
    <location>
        <position position="63"/>
    </location>
    <ligand>
        <name>substrate</name>
    </ligand>
</feature>
<comment type="caution">
    <text evidence="3">The sequence shown here is derived from an EMBL/GenBank/DDBJ whole genome shotgun (WGS) entry which is preliminary data.</text>
</comment>
<dbReference type="PANTHER" id="PTHR48100">
    <property type="entry name" value="BROAD-SPECIFICITY PHOSPHATASE YOR283W-RELATED"/>
    <property type="match status" value="1"/>
</dbReference>
<accession>A0A840SA16</accession>
<dbReference type="InterPro" id="IPR013078">
    <property type="entry name" value="His_Pase_superF_clade-1"/>
</dbReference>
<dbReference type="SUPFAM" id="SSF53254">
    <property type="entry name" value="Phosphoglycerate mutase-like"/>
    <property type="match status" value="1"/>
</dbReference>
<dbReference type="CDD" id="cd07067">
    <property type="entry name" value="HP_PGM_like"/>
    <property type="match status" value="1"/>
</dbReference>
<dbReference type="EC" id="5.4.2.12" evidence="3"/>
<dbReference type="GO" id="GO:0005737">
    <property type="term" value="C:cytoplasm"/>
    <property type="evidence" value="ECO:0007669"/>
    <property type="project" value="TreeGrafter"/>
</dbReference>
<keyword evidence="4" id="KW-1185">Reference proteome</keyword>
<dbReference type="GO" id="GO:0016791">
    <property type="term" value="F:phosphatase activity"/>
    <property type="evidence" value="ECO:0007669"/>
    <property type="project" value="TreeGrafter"/>
</dbReference>
<keyword evidence="3" id="KW-0413">Isomerase</keyword>
<evidence type="ECO:0000256" key="2">
    <source>
        <dbReference type="PIRSR" id="PIRSR613078-2"/>
    </source>
</evidence>
<proteinExistence type="predicted"/>
<dbReference type="EMBL" id="JACHHO010000003">
    <property type="protein sequence ID" value="MBB5205230.1"/>
    <property type="molecule type" value="Genomic_DNA"/>
</dbReference>
<feature type="active site" description="Proton donor/acceptor" evidence="1">
    <location>
        <position position="90"/>
    </location>
</feature>
<reference evidence="3 4" key="1">
    <citation type="submission" date="2020-08" db="EMBL/GenBank/DDBJ databases">
        <title>Genomic Encyclopedia of Type Strains, Phase IV (KMG-IV): sequencing the most valuable type-strain genomes for metagenomic binning, comparative biology and taxonomic classification.</title>
        <authorList>
            <person name="Goeker M."/>
        </authorList>
    </citation>
    <scope>NUCLEOTIDE SEQUENCE [LARGE SCALE GENOMIC DNA]</scope>
    <source>
        <strain evidence="3 4">DSM 23958</strain>
    </source>
</reference>
<dbReference type="GO" id="GO:0004619">
    <property type="term" value="F:phosphoglycerate mutase activity"/>
    <property type="evidence" value="ECO:0007669"/>
    <property type="project" value="UniProtKB-EC"/>
</dbReference>
<dbReference type="PANTHER" id="PTHR48100:SF1">
    <property type="entry name" value="HISTIDINE PHOSPHATASE FAMILY PROTEIN-RELATED"/>
    <property type="match status" value="1"/>
</dbReference>
<protein>
    <submittedName>
        <fullName evidence="3">Putative phosphoglycerate mutase</fullName>
        <ecNumber evidence="3">5.4.2.12</ecNumber>
    </submittedName>
</protein>
<dbReference type="Gene3D" id="3.40.50.1240">
    <property type="entry name" value="Phosphoglycerate mutase-like"/>
    <property type="match status" value="1"/>
</dbReference>
<dbReference type="InterPro" id="IPR050275">
    <property type="entry name" value="PGM_Phosphatase"/>
</dbReference>
<dbReference type="Proteomes" id="UP000554837">
    <property type="component" value="Unassembled WGS sequence"/>
</dbReference>
<name>A0A840SA16_9BURK</name>
<dbReference type="AlphaFoldDB" id="A0A840SA16"/>
<evidence type="ECO:0000256" key="1">
    <source>
        <dbReference type="PIRSR" id="PIRSR613078-1"/>
    </source>
</evidence>
<evidence type="ECO:0000313" key="3">
    <source>
        <dbReference type="EMBL" id="MBB5205230.1"/>
    </source>
</evidence>
<dbReference type="SMART" id="SM00855">
    <property type="entry name" value="PGAM"/>
    <property type="match status" value="1"/>
</dbReference>
<dbReference type="InterPro" id="IPR029033">
    <property type="entry name" value="His_PPase_superfam"/>
</dbReference>
<feature type="active site" description="Tele-phosphohistidine intermediate" evidence="1">
    <location>
        <position position="12"/>
    </location>
</feature>
<organism evidence="3 4">
    <name type="scientific">Inhella inkyongensis</name>
    <dbReference type="NCBI Taxonomy" id="392593"/>
    <lineage>
        <taxon>Bacteria</taxon>
        <taxon>Pseudomonadati</taxon>
        <taxon>Pseudomonadota</taxon>
        <taxon>Betaproteobacteria</taxon>
        <taxon>Burkholderiales</taxon>
        <taxon>Sphaerotilaceae</taxon>
        <taxon>Inhella</taxon>
    </lineage>
</organism>
<gene>
    <name evidence="3" type="ORF">HNQ51_002549</name>
</gene>
<sequence>MTPRRRLYLMRHGAVRYFEGGRPLPPESVPLTEAGQAQARAAGRLLAAQGVRPDRVICSGLPRTRQTAALVLGELPGPQAEIEDWPALQEIHGGRLRDIPEDRLEACFTALQRGPLTEHSQFLGGETLGALWDRILPAQLQLRADPDWDCALWVLHGVVNAALLSHWVSGGQRLMLPGWQQNPACINVIDLGADDALLRAVNLNPVDWLQPDERRSTMEQLLADLRQC</sequence>
<evidence type="ECO:0000313" key="4">
    <source>
        <dbReference type="Proteomes" id="UP000554837"/>
    </source>
</evidence>